<reference evidence="1" key="1">
    <citation type="journal article" date="2025" name="Int. J. Syst. Evol. Microbiol.">
        <title>Streptomyces citrinus sp. nov., with yellow diffusible pigment.</title>
        <authorList>
            <person name="He Y."/>
            <person name="Yang E."/>
            <person name="Xu J."/>
            <person name="Sun Y."/>
            <person name="Sun L."/>
        </authorList>
    </citation>
    <scope>NUCLEOTIDE SEQUENCE</scope>
    <source>
        <strain evidence="1">Q6</strain>
    </source>
</reference>
<organism evidence="1 2">
    <name type="scientific">Streptomyces citrinus</name>
    <dbReference type="NCBI Taxonomy" id="3118173"/>
    <lineage>
        <taxon>Bacteria</taxon>
        <taxon>Bacillati</taxon>
        <taxon>Actinomycetota</taxon>
        <taxon>Actinomycetes</taxon>
        <taxon>Kitasatosporales</taxon>
        <taxon>Streptomycetaceae</taxon>
        <taxon>Streptomyces</taxon>
    </lineage>
</organism>
<sequence length="245" mass="26807">MARETAASAEGLTVAVKAGHNGEHHNHLDVGSYWVAVHGRPLVVDVGRPTYTAATFGPDRYAAWPLRGDWHNVPEPGAPQRPGPEHRARDVRVELGSDITELTAEIGAAYPSGAVDRWERTVRLTRARTADAAYVTVEDRWRGGPERVAVHHVLAGEVAFGDGWATVRAPDGSGLRMRWDARLATATVVRRDLDDPLLSRSWGDHLTRLTLTVRAPGAEGRLSVRWLVAARLLKKRTAAHSIGNR</sequence>
<dbReference type="Proteomes" id="UP001432251">
    <property type="component" value="Chromosome"/>
</dbReference>
<proteinExistence type="predicted"/>
<name>A0ACD5A6S0_9ACTN</name>
<protein>
    <submittedName>
        <fullName evidence="1">Heparinase II/III family protein</fullName>
    </submittedName>
</protein>
<gene>
    <name evidence="1" type="ORF">V2W30_05545</name>
</gene>
<dbReference type="EMBL" id="CP146022">
    <property type="protein sequence ID" value="WWQ62876.1"/>
    <property type="molecule type" value="Genomic_DNA"/>
</dbReference>
<accession>A0ACD5A6S0</accession>
<keyword evidence="2" id="KW-1185">Reference proteome</keyword>
<evidence type="ECO:0000313" key="1">
    <source>
        <dbReference type="EMBL" id="WWQ62876.1"/>
    </source>
</evidence>
<evidence type="ECO:0000313" key="2">
    <source>
        <dbReference type="Proteomes" id="UP001432251"/>
    </source>
</evidence>